<dbReference type="Pfam" id="PF00144">
    <property type="entry name" value="Beta-lactamase"/>
    <property type="match status" value="1"/>
</dbReference>
<reference evidence="4" key="1">
    <citation type="submission" date="2019-01" db="EMBL/GenBank/DDBJ databases">
        <title>Draft genome sequences of three monokaryotic isolates of the white-rot basidiomycete fungus Dichomitus squalens.</title>
        <authorList>
            <consortium name="DOE Joint Genome Institute"/>
            <person name="Lopez S.C."/>
            <person name="Andreopoulos B."/>
            <person name="Pangilinan J."/>
            <person name="Lipzen A."/>
            <person name="Riley R."/>
            <person name="Ahrendt S."/>
            <person name="Ng V."/>
            <person name="Barry K."/>
            <person name="Daum C."/>
            <person name="Grigoriev I.V."/>
            <person name="Hilden K.S."/>
            <person name="Makela M.R."/>
            <person name="de Vries R.P."/>
        </authorList>
    </citation>
    <scope>NUCLEOTIDE SEQUENCE [LARGE SCALE GENOMIC DNA]</scope>
    <source>
        <strain evidence="4">OM18370.1</strain>
    </source>
</reference>
<dbReference type="OrthoDB" id="5946976at2759"/>
<sequence>MRASVIALWLSGLVPRVVVLTTAQTSGEQAAFYVPHSSGRVITPAVSAFIEDALATSTIPGLALGVVRLDESRQHMVELEAWGRQTEEGDGDDLTPDALFAIASCSKSFLVTSLGLLMDDFAQGRNVTPLPSGISRFDWDTKVRDLLPDEWGLHDEWTEVSLSLRDAFSHRSGLPRHDFSYKPGDTATEVLWRLRHLLPAYEPREQWMYNNQMYMVGAHIVSRLSNMSYQSFASSRIFAPLHMNSTTFSPSEAAKTGRLTQTWTRGVRRVPFWFSDEVADLFAGAGGIISSAEDVTKWLAVLLNKGVDPLTTATIIPASVLEAMTTTRAVVSGIPEGPLSIIGYGMGWFRMAYKGHDVVWHFGAIPGFSLLVAFLPRGNLGVVLLANMDEKQENNMKILYRVIDEALGQPQNAEDEVSVPDIFRYNIPAVPGQGGIGSEPLPLTLDAYAGTYEDPLYGSTTFCSPLSTSEYCIRVLEDFALVDSFSHSPSSPSLLAAWPQVWSSHVRLRHSTGTTFALTFPRLFPQGYGKNTTPFEFYDSQISVGRVEFVVEGKEDERRVVGFSLITDEQAAAARVARSQRGVREVGDAWFTKTIS</sequence>
<feature type="signal peptide" evidence="2">
    <location>
        <begin position="1"/>
        <end position="19"/>
    </location>
</feature>
<name>A0A4Q9MJZ5_9APHY</name>
<dbReference type="InterPro" id="IPR001466">
    <property type="entry name" value="Beta-lactam-related"/>
</dbReference>
<protein>
    <submittedName>
        <fullName evidence="4">Beta-lactamase/transpeptidase-like protein</fullName>
    </submittedName>
</protein>
<evidence type="ECO:0000259" key="3">
    <source>
        <dbReference type="Pfam" id="PF00144"/>
    </source>
</evidence>
<proteinExistence type="inferred from homology"/>
<dbReference type="Proteomes" id="UP000292957">
    <property type="component" value="Unassembled WGS sequence"/>
</dbReference>
<accession>A0A4Q9MJZ5</accession>
<dbReference type="PANTHER" id="PTHR46825:SF9">
    <property type="entry name" value="BETA-LACTAMASE-RELATED DOMAIN-CONTAINING PROTEIN"/>
    <property type="match status" value="1"/>
</dbReference>
<dbReference type="EMBL" id="ML143427">
    <property type="protein sequence ID" value="TBU27880.1"/>
    <property type="molecule type" value="Genomic_DNA"/>
</dbReference>
<dbReference type="AlphaFoldDB" id="A0A4Q9MJZ5"/>
<dbReference type="InterPro" id="IPR050491">
    <property type="entry name" value="AmpC-like"/>
</dbReference>
<evidence type="ECO:0000256" key="1">
    <source>
        <dbReference type="ARBA" id="ARBA00038215"/>
    </source>
</evidence>
<dbReference type="Gene3D" id="3.40.710.10">
    <property type="entry name" value="DD-peptidase/beta-lactamase superfamily"/>
    <property type="match status" value="1"/>
</dbReference>
<dbReference type="SUPFAM" id="SSF56601">
    <property type="entry name" value="beta-lactamase/transpeptidase-like"/>
    <property type="match status" value="1"/>
</dbReference>
<evidence type="ECO:0000313" key="4">
    <source>
        <dbReference type="EMBL" id="TBU27880.1"/>
    </source>
</evidence>
<dbReference type="PANTHER" id="PTHR46825">
    <property type="entry name" value="D-ALANYL-D-ALANINE-CARBOXYPEPTIDASE/ENDOPEPTIDASE AMPH"/>
    <property type="match status" value="1"/>
</dbReference>
<comment type="similarity">
    <text evidence="1">Belongs to the peptidase S12 family.</text>
</comment>
<dbReference type="InterPro" id="IPR012338">
    <property type="entry name" value="Beta-lactam/transpept-like"/>
</dbReference>
<keyword evidence="2" id="KW-0732">Signal</keyword>
<evidence type="ECO:0000256" key="2">
    <source>
        <dbReference type="SAM" id="SignalP"/>
    </source>
</evidence>
<organism evidence="4">
    <name type="scientific">Dichomitus squalens</name>
    <dbReference type="NCBI Taxonomy" id="114155"/>
    <lineage>
        <taxon>Eukaryota</taxon>
        <taxon>Fungi</taxon>
        <taxon>Dikarya</taxon>
        <taxon>Basidiomycota</taxon>
        <taxon>Agaricomycotina</taxon>
        <taxon>Agaricomycetes</taxon>
        <taxon>Polyporales</taxon>
        <taxon>Polyporaceae</taxon>
        <taxon>Dichomitus</taxon>
    </lineage>
</organism>
<feature type="chain" id="PRO_5020368268" evidence="2">
    <location>
        <begin position="20"/>
        <end position="596"/>
    </location>
</feature>
<gene>
    <name evidence="4" type="ORF">BD311DRAFT_797509</name>
</gene>
<feature type="domain" description="Beta-lactamase-related" evidence="3">
    <location>
        <begin position="48"/>
        <end position="393"/>
    </location>
</feature>